<keyword evidence="6" id="KW-0547">Nucleotide-binding</keyword>
<dbReference type="InterPro" id="IPR003594">
    <property type="entry name" value="HATPase_dom"/>
</dbReference>
<keyword evidence="10" id="KW-0902">Two-component regulatory system</keyword>
<dbReference type="EMBL" id="JAGGKV010000005">
    <property type="protein sequence ID" value="MBP1963305.1"/>
    <property type="molecule type" value="Genomic_DNA"/>
</dbReference>
<keyword evidence="3" id="KW-0597">Phosphoprotein</keyword>
<dbReference type="RefSeq" id="WP_209855869.1">
    <property type="nucleotide sequence ID" value="NZ_JAGGKV010000005.1"/>
</dbReference>
<dbReference type="Gene3D" id="3.30.565.10">
    <property type="entry name" value="Histidine kinase-like ATPase, C-terminal domain"/>
    <property type="match status" value="1"/>
</dbReference>
<keyword evidence="7 14" id="KW-0418">Kinase</keyword>
<dbReference type="Pfam" id="PF02518">
    <property type="entry name" value="HATPase_c"/>
    <property type="match status" value="1"/>
</dbReference>
<evidence type="ECO:0000256" key="1">
    <source>
        <dbReference type="ARBA" id="ARBA00004651"/>
    </source>
</evidence>
<evidence type="ECO:0000256" key="2">
    <source>
        <dbReference type="ARBA" id="ARBA00022475"/>
    </source>
</evidence>
<evidence type="ECO:0000256" key="10">
    <source>
        <dbReference type="ARBA" id="ARBA00023012"/>
    </source>
</evidence>
<feature type="domain" description="HAMP" evidence="13">
    <location>
        <begin position="338"/>
        <end position="390"/>
    </location>
</feature>
<evidence type="ECO:0000259" key="13">
    <source>
        <dbReference type="PROSITE" id="PS50885"/>
    </source>
</evidence>
<proteinExistence type="predicted"/>
<evidence type="ECO:0000256" key="3">
    <source>
        <dbReference type="ARBA" id="ARBA00022553"/>
    </source>
</evidence>
<comment type="caution">
    <text evidence="14">The sequence shown here is derived from an EMBL/GenBank/DDBJ whole genome shotgun (WGS) entry which is preliminary data.</text>
</comment>
<dbReference type="InterPro" id="IPR036890">
    <property type="entry name" value="HATPase_C_sf"/>
</dbReference>
<evidence type="ECO:0000256" key="11">
    <source>
        <dbReference type="ARBA" id="ARBA00023136"/>
    </source>
</evidence>
<gene>
    <name evidence="14" type="ORF">J2Z65_002521</name>
</gene>
<evidence type="ECO:0000256" key="4">
    <source>
        <dbReference type="ARBA" id="ARBA00022679"/>
    </source>
</evidence>
<keyword evidence="11 12" id="KW-0472">Membrane</keyword>
<evidence type="ECO:0000256" key="7">
    <source>
        <dbReference type="ARBA" id="ARBA00022777"/>
    </source>
</evidence>
<dbReference type="InterPro" id="IPR010559">
    <property type="entry name" value="Sig_transdc_His_kin_internal"/>
</dbReference>
<feature type="transmembrane region" description="Helical" evidence="12">
    <location>
        <begin position="317"/>
        <end position="337"/>
    </location>
</feature>
<keyword evidence="4 14" id="KW-0808">Transferase</keyword>
<evidence type="ECO:0000256" key="8">
    <source>
        <dbReference type="ARBA" id="ARBA00022840"/>
    </source>
</evidence>
<protein>
    <submittedName>
        <fullName evidence="14">Two-component system sensor histidine kinase YesM</fullName>
        <ecNumber evidence="14">2.7.13.3</ecNumber>
    </submittedName>
</protein>
<dbReference type="PANTHER" id="PTHR34220">
    <property type="entry name" value="SENSOR HISTIDINE KINASE YPDA"/>
    <property type="match status" value="1"/>
</dbReference>
<dbReference type="Proteomes" id="UP001519344">
    <property type="component" value="Unassembled WGS sequence"/>
</dbReference>
<feature type="transmembrane region" description="Helical" evidence="12">
    <location>
        <begin position="21"/>
        <end position="45"/>
    </location>
</feature>
<keyword evidence="2" id="KW-1003">Cell membrane</keyword>
<dbReference type="Gene3D" id="6.10.340.10">
    <property type="match status" value="1"/>
</dbReference>
<keyword evidence="9 12" id="KW-1133">Transmembrane helix</keyword>
<evidence type="ECO:0000256" key="12">
    <source>
        <dbReference type="SAM" id="Phobius"/>
    </source>
</evidence>
<sequence>MMRKFKKRLTEGYQKYFAQKMFNKILMIYSLIVILTLVALSFFIYQYFSQYMMNKEAAREREAVSNVSAYIDQRIDASRMIVQSLNSNDYFLQNFSILLKKGYSEYLNYTLNQFLSADSSFTNSLKELSTFFNSGFNIESIIFSGQNGEFYRVKDQFSLEIISPEETGYKIPFQGGGGSDQSQIYPIPADKNGTHEPLYAVAAELKNPKTLELLSNMMILFRSNAMIEPNARIQDELKGNLLVTTREGDVIYDSSSTWYGRKFPVTNLMDKDLSDRVLVSGQDLYATVSMNNKAGVMVAQVVSPEELSTDTKGVKRWITFLTLVFILASVILTSTLIQRFSKRTKVIVRAMENLDISQRNVRIPLTEGDELYQIATNFNKLIERVNHHIEKEYISEIKQKNAEIVAMQMKINPHFLYNTLEAIRMNAVAQGAPEVGHMIYLLATLFRTSMKSAMVVKVTDEIERCRLYLELFQFRYPDRLKVQFDIASEIEQQEILKLSVQPIVENYVLHGFRTDRRDNWIHVIGAIDSGVMVIEVKDNGKGIPESKLIKLRELLKARIELEAETESIGLHNVNMRLQMLYGEAYGIGIESTSGTGTAITMKIPYINKE</sequence>
<keyword evidence="5 12" id="KW-0812">Transmembrane</keyword>
<dbReference type="InterPro" id="IPR050640">
    <property type="entry name" value="Bact_2-comp_sensor_kinase"/>
</dbReference>
<evidence type="ECO:0000313" key="14">
    <source>
        <dbReference type="EMBL" id="MBP1963305.1"/>
    </source>
</evidence>
<keyword evidence="8" id="KW-0067">ATP-binding</keyword>
<organism evidence="14 15">
    <name type="scientific">Paenibacillus aceris</name>
    <dbReference type="NCBI Taxonomy" id="869555"/>
    <lineage>
        <taxon>Bacteria</taxon>
        <taxon>Bacillati</taxon>
        <taxon>Bacillota</taxon>
        <taxon>Bacilli</taxon>
        <taxon>Bacillales</taxon>
        <taxon>Paenibacillaceae</taxon>
        <taxon>Paenibacillus</taxon>
    </lineage>
</organism>
<dbReference type="InterPro" id="IPR003660">
    <property type="entry name" value="HAMP_dom"/>
</dbReference>
<dbReference type="GO" id="GO:0004673">
    <property type="term" value="F:protein histidine kinase activity"/>
    <property type="evidence" value="ECO:0007669"/>
    <property type="project" value="UniProtKB-EC"/>
</dbReference>
<evidence type="ECO:0000313" key="15">
    <source>
        <dbReference type="Proteomes" id="UP001519344"/>
    </source>
</evidence>
<dbReference type="PROSITE" id="PS50885">
    <property type="entry name" value="HAMP"/>
    <property type="match status" value="1"/>
</dbReference>
<name>A0ABS4HXU6_9BACL</name>
<dbReference type="EC" id="2.7.13.3" evidence="14"/>
<evidence type="ECO:0000256" key="5">
    <source>
        <dbReference type="ARBA" id="ARBA00022692"/>
    </source>
</evidence>
<reference evidence="14 15" key="1">
    <citation type="submission" date="2021-03" db="EMBL/GenBank/DDBJ databases">
        <title>Genomic Encyclopedia of Type Strains, Phase IV (KMG-IV): sequencing the most valuable type-strain genomes for metagenomic binning, comparative biology and taxonomic classification.</title>
        <authorList>
            <person name="Goeker M."/>
        </authorList>
    </citation>
    <scope>NUCLEOTIDE SEQUENCE [LARGE SCALE GENOMIC DNA]</scope>
    <source>
        <strain evidence="14 15">DSM 24950</strain>
    </source>
</reference>
<evidence type="ECO:0000256" key="9">
    <source>
        <dbReference type="ARBA" id="ARBA00022989"/>
    </source>
</evidence>
<evidence type="ECO:0000256" key="6">
    <source>
        <dbReference type="ARBA" id="ARBA00022741"/>
    </source>
</evidence>
<dbReference type="PANTHER" id="PTHR34220:SF11">
    <property type="entry name" value="SENSOR PROTEIN KINASE HPTS"/>
    <property type="match status" value="1"/>
</dbReference>
<accession>A0ABS4HXU6</accession>
<comment type="subcellular location">
    <subcellularLocation>
        <location evidence="1">Cell membrane</location>
        <topology evidence="1">Multi-pass membrane protein</topology>
    </subcellularLocation>
</comment>
<dbReference type="Pfam" id="PF06580">
    <property type="entry name" value="His_kinase"/>
    <property type="match status" value="1"/>
</dbReference>
<dbReference type="SUPFAM" id="SSF55874">
    <property type="entry name" value="ATPase domain of HSP90 chaperone/DNA topoisomerase II/histidine kinase"/>
    <property type="match status" value="1"/>
</dbReference>
<keyword evidence="15" id="KW-1185">Reference proteome</keyword>